<dbReference type="Gene3D" id="1.10.1740.10">
    <property type="match status" value="1"/>
</dbReference>
<protein>
    <submittedName>
        <fullName evidence="8">RNA polymerase sigma factor, sigma-70 family</fullName>
    </submittedName>
</protein>
<feature type="domain" description="RNA polymerase sigma factor 70 region 4 type 2" evidence="7">
    <location>
        <begin position="140"/>
        <end position="192"/>
    </location>
</feature>
<organism evidence="8 9">
    <name type="scientific">Singulisphaera acidiphila (strain ATCC BAA-1392 / DSM 18658 / VKM B-2454 / MOB10)</name>
    <dbReference type="NCBI Taxonomy" id="886293"/>
    <lineage>
        <taxon>Bacteria</taxon>
        <taxon>Pseudomonadati</taxon>
        <taxon>Planctomycetota</taxon>
        <taxon>Planctomycetia</taxon>
        <taxon>Isosphaerales</taxon>
        <taxon>Isosphaeraceae</taxon>
        <taxon>Singulisphaera</taxon>
    </lineage>
</organism>
<dbReference type="STRING" id="886293.Sinac_0102"/>
<dbReference type="Proteomes" id="UP000010798">
    <property type="component" value="Chromosome"/>
</dbReference>
<feature type="domain" description="RNA polymerase sigma-70 region 2" evidence="6">
    <location>
        <begin position="47"/>
        <end position="108"/>
    </location>
</feature>
<keyword evidence="2" id="KW-0805">Transcription regulation</keyword>
<evidence type="ECO:0000256" key="1">
    <source>
        <dbReference type="ARBA" id="ARBA00010641"/>
    </source>
</evidence>
<dbReference type="EMBL" id="CP003364">
    <property type="protein sequence ID" value="AGA24563.1"/>
    <property type="molecule type" value="Genomic_DNA"/>
</dbReference>
<dbReference type="Gene3D" id="1.10.10.10">
    <property type="entry name" value="Winged helix-like DNA-binding domain superfamily/Winged helix DNA-binding domain"/>
    <property type="match status" value="1"/>
</dbReference>
<dbReference type="AlphaFoldDB" id="L0D6V6"/>
<feature type="region of interest" description="Disordered" evidence="5">
    <location>
        <begin position="293"/>
        <end position="317"/>
    </location>
</feature>
<dbReference type="InterPro" id="IPR013325">
    <property type="entry name" value="RNA_pol_sigma_r2"/>
</dbReference>
<dbReference type="InterPro" id="IPR036388">
    <property type="entry name" value="WH-like_DNA-bd_sf"/>
</dbReference>
<feature type="compositionally biased region" description="Basic and acidic residues" evidence="5">
    <location>
        <begin position="537"/>
        <end position="547"/>
    </location>
</feature>
<feature type="region of interest" description="Disordered" evidence="5">
    <location>
        <begin position="502"/>
        <end position="560"/>
    </location>
</feature>
<dbReference type="KEGG" id="saci:Sinac_0102"/>
<proteinExistence type="inferred from homology"/>
<feature type="compositionally biased region" description="Basic and acidic residues" evidence="5">
    <location>
        <begin position="306"/>
        <end position="317"/>
    </location>
</feature>
<dbReference type="GO" id="GO:0006352">
    <property type="term" value="P:DNA-templated transcription initiation"/>
    <property type="evidence" value="ECO:0007669"/>
    <property type="project" value="InterPro"/>
</dbReference>
<dbReference type="Pfam" id="PF04542">
    <property type="entry name" value="Sigma70_r2"/>
    <property type="match status" value="1"/>
</dbReference>
<evidence type="ECO:0000313" key="8">
    <source>
        <dbReference type="EMBL" id="AGA24563.1"/>
    </source>
</evidence>
<dbReference type="NCBIfam" id="TIGR02937">
    <property type="entry name" value="sigma70-ECF"/>
    <property type="match status" value="1"/>
</dbReference>
<dbReference type="GO" id="GO:0003677">
    <property type="term" value="F:DNA binding"/>
    <property type="evidence" value="ECO:0007669"/>
    <property type="project" value="InterPro"/>
</dbReference>
<evidence type="ECO:0000256" key="3">
    <source>
        <dbReference type="ARBA" id="ARBA00023082"/>
    </source>
</evidence>
<dbReference type="SUPFAM" id="SSF88946">
    <property type="entry name" value="Sigma2 domain of RNA polymerase sigma factors"/>
    <property type="match status" value="1"/>
</dbReference>
<evidence type="ECO:0000313" key="9">
    <source>
        <dbReference type="Proteomes" id="UP000010798"/>
    </source>
</evidence>
<evidence type="ECO:0000259" key="6">
    <source>
        <dbReference type="Pfam" id="PF04542"/>
    </source>
</evidence>
<keyword evidence="3" id="KW-0731">Sigma factor</keyword>
<evidence type="ECO:0000259" key="7">
    <source>
        <dbReference type="Pfam" id="PF08281"/>
    </source>
</evidence>
<dbReference type="GO" id="GO:0016987">
    <property type="term" value="F:sigma factor activity"/>
    <property type="evidence" value="ECO:0007669"/>
    <property type="project" value="UniProtKB-KW"/>
</dbReference>
<evidence type="ECO:0000256" key="5">
    <source>
        <dbReference type="SAM" id="MobiDB-lite"/>
    </source>
</evidence>
<dbReference type="PANTHER" id="PTHR43133:SF51">
    <property type="entry name" value="RNA POLYMERASE SIGMA FACTOR"/>
    <property type="match status" value="1"/>
</dbReference>
<dbReference type="InterPro" id="IPR039425">
    <property type="entry name" value="RNA_pol_sigma-70-like"/>
</dbReference>
<dbReference type="InterPro" id="IPR013324">
    <property type="entry name" value="RNA_pol_sigma_r3/r4-like"/>
</dbReference>
<dbReference type="SUPFAM" id="SSF88659">
    <property type="entry name" value="Sigma3 and sigma4 domains of RNA polymerase sigma factors"/>
    <property type="match status" value="1"/>
</dbReference>
<dbReference type="RefSeq" id="WP_015243748.1">
    <property type="nucleotide sequence ID" value="NC_019892.1"/>
</dbReference>
<evidence type="ECO:0000256" key="2">
    <source>
        <dbReference type="ARBA" id="ARBA00023015"/>
    </source>
</evidence>
<evidence type="ECO:0000256" key="4">
    <source>
        <dbReference type="ARBA" id="ARBA00023163"/>
    </source>
</evidence>
<accession>L0D6V6</accession>
<keyword evidence="9" id="KW-1185">Reference proteome</keyword>
<comment type="similarity">
    <text evidence="1">Belongs to the sigma-70 factor family. ECF subfamily.</text>
</comment>
<dbReference type="InterPro" id="IPR007627">
    <property type="entry name" value="RNA_pol_sigma70_r2"/>
</dbReference>
<dbReference type="OrthoDB" id="9803203at2"/>
<gene>
    <name evidence="8" type="ordered locus">Sinac_0102</name>
</gene>
<dbReference type="InterPro" id="IPR014284">
    <property type="entry name" value="RNA_pol_sigma-70_dom"/>
</dbReference>
<dbReference type="Pfam" id="PF08281">
    <property type="entry name" value="Sigma70_r4_2"/>
    <property type="match status" value="1"/>
</dbReference>
<keyword evidence="4" id="KW-0804">Transcription</keyword>
<dbReference type="CDD" id="cd06171">
    <property type="entry name" value="Sigma70_r4"/>
    <property type="match status" value="1"/>
</dbReference>
<reference evidence="8 9" key="1">
    <citation type="submission" date="2012-02" db="EMBL/GenBank/DDBJ databases">
        <title>Complete sequence of chromosome of Singulisphaera acidiphila DSM 18658.</title>
        <authorList>
            <consortium name="US DOE Joint Genome Institute (JGI-PGF)"/>
            <person name="Lucas S."/>
            <person name="Copeland A."/>
            <person name="Lapidus A."/>
            <person name="Glavina del Rio T."/>
            <person name="Dalin E."/>
            <person name="Tice H."/>
            <person name="Bruce D."/>
            <person name="Goodwin L."/>
            <person name="Pitluck S."/>
            <person name="Peters L."/>
            <person name="Ovchinnikova G."/>
            <person name="Chertkov O."/>
            <person name="Kyrpides N."/>
            <person name="Mavromatis K."/>
            <person name="Ivanova N."/>
            <person name="Brettin T."/>
            <person name="Detter J.C."/>
            <person name="Han C."/>
            <person name="Larimer F."/>
            <person name="Land M."/>
            <person name="Hauser L."/>
            <person name="Markowitz V."/>
            <person name="Cheng J.-F."/>
            <person name="Hugenholtz P."/>
            <person name="Woyke T."/>
            <person name="Wu D."/>
            <person name="Tindall B."/>
            <person name="Pomrenke H."/>
            <person name="Brambilla E."/>
            <person name="Klenk H.-P."/>
            <person name="Eisen J.A."/>
        </authorList>
    </citation>
    <scope>NUCLEOTIDE SEQUENCE [LARGE SCALE GENOMIC DNA]</scope>
    <source>
        <strain evidence="9">ATCC BAA-1392 / DSM 18658 / VKM B-2454 / MOB10</strain>
    </source>
</reference>
<dbReference type="PANTHER" id="PTHR43133">
    <property type="entry name" value="RNA POLYMERASE ECF-TYPE SIGMA FACTO"/>
    <property type="match status" value="1"/>
</dbReference>
<dbReference type="InterPro" id="IPR013249">
    <property type="entry name" value="RNA_pol_sigma70_r4_t2"/>
</dbReference>
<name>L0D6V6_SINAD</name>
<sequence length="560" mass="60952">MAKSGVATRHLHTLFKVGAVGGLSDGQLLERFVTRQGEAAETAFAILVERHGPMVLGVCRRTLANPGDAEDAFQATFLVLVKKAKTVRVDDSLGRWLYGVACRVAARARTGVLRRQAREGDRLVDRQGPTLDSGCLDLRRVLDEELNRLPEKYRAPVVLCYLEGLTHELAAERLGWPVGTVRGRLSRARERLRTRLSSRGLAPTAAGLWEFPTPTPTEAVSHALIEETVQAAMQYATARLAVGGISTAVAVLTEGAFKTMVLTKLKTSVTLLSAMVAASMIAPAFLAASDPQSVGREQPATTVGKNEVRKPSKTKNEATETAIRAFGPTHWSANPALAVRYYNHERGYWMYAEEYDRLNDGKQLRLRRFALVTKPRNGQALKTASSDQALIDLSQPLGVPNTWSPLKILQTRLEGNVRINDSQGTPDPANDLAIGPLPYAEFDETSLNIRSESDVTIEGRGMRITGSGLSIQLSPKDETGKDLSIESLTIKNNVKIEIKELNHSKVVPDQPKAANGQGGRPQGLPPVDGDGSTTKVDSLRDRADQEVTFRFAGSQPMTRP</sequence>
<dbReference type="eggNOG" id="COG1595">
    <property type="taxonomic scope" value="Bacteria"/>
</dbReference>
<dbReference type="HOGENOM" id="CLU_486512_0_0_0"/>